<reference evidence="6 8" key="3">
    <citation type="submission" date="2019-03" db="EMBL/GenBank/DDBJ databases">
        <title>Subsurface microbial communities from deep shales in Ohio and West Virginia, USA.</title>
        <authorList>
            <person name="Wrighton K."/>
        </authorList>
    </citation>
    <scope>NUCLEOTIDE SEQUENCE [LARGE SCALE GENOMIC DNA]</scope>
    <source>
        <strain evidence="6 8">WG1_MB</strain>
    </source>
</reference>
<dbReference type="Proteomes" id="UP000217726">
    <property type="component" value="Unassembled WGS sequence"/>
</dbReference>
<evidence type="ECO:0000313" key="7">
    <source>
        <dbReference type="Proteomes" id="UP000217726"/>
    </source>
</evidence>
<dbReference type="SUPFAM" id="SSF116734">
    <property type="entry name" value="DNA methylase specificity domain"/>
    <property type="match status" value="2"/>
</dbReference>
<keyword evidence="3" id="KW-0238">DNA-binding</keyword>
<evidence type="ECO:0000259" key="4">
    <source>
        <dbReference type="Pfam" id="PF01420"/>
    </source>
</evidence>
<dbReference type="PANTHER" id="PTHR30408:SF13">
    <property type="entry name" value="TYPE I RESTRICTION ENZYME HINDI SPECIFICITY SUBUNIT"/>
    <property type="match status" value="1"/>
</dbReference>
<comment type="similarity">
    <text evidence="1">Belongs to the type-I restriction system S methylase family.</text>
</comment>
<evidence type="ECO:0000313" key="6">
    <source>
        <dbReference type="EMBL" id="TCL11364.1"/>
    </source>
</evidence>
<evidence type="ECO:0000256" key="2">
    <source>
        <dbReference type="ARBA" id="ARBA00022747"/>
    </source>
</evidence>
<dbReference type="REBASE" id="1008600">
    <property type="entry name" value="S.MeuWG1MBORF104125P"/>
</dbReference>
<dbReference type="EMBL" id="OBDR01000004">
    <property type="protein sequence ID" value="SNY15044.1"/>
    <property type="molecule type" value="Genomic_DNA"/>
</dbReference>
<feature type="domain" description="Type I restriction modification DNA specificity" evidence="4">
    <location>
        <begin position="209"/>
        <end position="349"/>
    </location>
</feature>
<reference evidence="5" key="2">
    <citation type="submission" date="2017-09" db="EMBL/GenBank/DDBJ databases">
        <authorList>
            <person name="Ehlers B."/>
            <person name="Leendertz F.H."/>
        </authorList>
    </citation>
    <scope>NUCLEOTIDE SEQUENCE [LARGE SCALE GENOMIC DNA]</scope>
    <source>
        <strain evidence="5">WG-1MB</strain>
    </source>
</reference>
<organism evidence="5 7">
    <name type="scientific">Methanohalophilus euhalobius</name>
    <dbReference type="NCBI Taxonomy" id="51203"/>
    <lineage>
        <taxon>Archaea</taxon>
        <taxon>Methanobacteriati</taxon>
        <taxon>Methanobacteriota</taxon>
        <taxon>Stenosarchaea group</taxon>
        <taxon>Methanomicrobia</taxon>
        <taxon>Methanosarcinales</taxon>
        <taxon>Methanosarcinaceae</taxon>
        <taxon>Methanohalophilus</taxon>
    </lineage>
</organism>
<evidence type="ECO:0000313" key="5">
    <source>
        <dbReference type="EMBL" id="SNY15044.1"/>
    </source>
</evidence>
<dbReference type="CDD" id="cd17267">
    <property type="entry name" value="RMtype1_S_EcoAO83I-TRD1-CR1_like"/>
    <property type="match status" value="1"/>
</dbReference>
<dbReference type="GO" id="GO:0009307">
    <property type="term" value="P:DNA restriction-modification system"/>
    <property type="evidence" value="ECO:0007669"/>
    <property type="project" value="UniProtKB-KW"/>
</dbReference>
<dbReference type="Gene3D" id="3.90.220.20">
    <property type="entry name" value="DNA methylase specificity domains"/>
    <property type="match status" value="2"/>
</dbReference>
<dbReference type="InterPro" id="IPR052021">
    <property type="entry name" value="Type-I_RS_S_subunit"/>
</dbReference>
<dbReference type="RefSeq" id="WP_096712269.1">
    <property type="nucleotide sequence ID" value="NZ_OBDR01000004.1"/>
</dbReference>
<gene>
    <name evidence="6" type="ORF">C7960_0510</name>
    <name evidence="5" type="ORF">SAMN06295989_104127</name>
</gene>
<dbReference type="OrthoDB" id="84651at2157"/>
<dbReference type="Pfam" id="PF01420">
    <property type="entry name" value="Methylase_S"/>
    <property type="match status" value="2"/>
</dbReference>
<evidence type="ECO:0000313" key="8">
    <source>
        <dbReference type="Proteomes" id="UP000295404"/>
    </source>
</evidence>
<feature type="domain" description="Type I restriction modification DNA specificity" evidence="4">
    <location>
        <begin position="14"/>
        <end position="170"/>
    </location>
</feature>
<sequence length="395" mass="44987">MKYMSRHDFQSIIPEGFHEINLGDLITFQRGHDLPKKKRKKGSYPVVASNGIVGFHNEFKVKGPGVIVGRSGNIGEPYYINKNYWPLNTTLYVKEFKSTSPEFVYYFLKSINLGRYNSGSAVPSLNRNYIHPLKIKVPKSITYQNKIASLLSTLDDKIELNRRMNATLEQIAQAIFKQWFIDFEFPDENGQPYKSSGGEMVESEMGEIPRGWRVGKLKDICEINMGQSPPGKTYNENGEGTPFYQGITDFGFRFPTRRIYCTEPKKFAEKNDVLLSVRAPVGSLNISNERCAIGRGLAALRLKENHGSFLYYLLLSTKHRWSIFESGGTVFSSINKSNISEFELVIPPDDLISKFNNLILSKDEQIFYSTVQNNSLSQIRDFLLPKLISGKIRQV</sequence>
<protein>
    <submittedName>
        <fullName evidence="6">Type I restriction enzyme S subunit</fullName>
    </submittedName>
    <submittedName>
        <fullName evidence="5">Type I restriction enzyme, S subunit</fullName>
    </submittedName>
</protein>
<evidence type="ECO:0000256" key="1">
    <source>
        <dbReference type="ARBA" id="ARBA00010923"/>
    </source>
</evidence>
<reference evidence="7" key="1">
    <citation type="submission" date="2017-09" db="EMBL/GenBank/DDBJ databases">
        <authorList>
            <person name="Varghese N."/>
            <person name="Submissions S."/>
        </authorList>
    </citation>
    <scope>NUCLEOTIDE SEQUENCE [LARGE SCALE GENOMIC DNA]</scope>
    <source>
        <strain evidence="7">WG-1MB</strain>
    </source>
</reference>
<proteinExistence type="inferred from homology"/>
<accession>A0A285FW67</accession>
<evidence type="ECO:0000256" key="3">
    <source>
        <dbReference type="ARBA" id="ARBA00023125"/>
    </source>
</evidence>
<dbReference type="EMBL" id="SMMS01000001">
    <property type="protein sequence ID" value="TCL11364.1"/>
    <property type="molecule type" value="Genomic_DNA"/>
</dbReference>
<name>A0A285FW67_9EURY</name>
<keyword evidence="2" id="KW-0680">Restriction system</keyword>
<keyword evidence="7" id="KW-1185">Reference proteome</keyword>
<dbReference type="GO" id="GO:0003677">
    <property type="term" value="F:DNA binding"/>
    <property type="evidence" value="ECO:0007669"/>
    <property type="project" value="UniProtKB-KW"/>
</dbReference>
<dbReference type="CDD" id="cd17495">
    <property type="entry name" value="RMtype1_S_Cep9333ORF4827P-TRD2-CR2_like"/>
    <property type="match status" value="1"/>
</dbReference>
<dbReference type="Proteomes" id="UP000295404">
    <property type="component" value="Unassembled WGS sequence"/>
</dbReference>
<dbReference type="AlphaFoldDB" id="A0A285FW67"/>
<dbReference type="InterPro" id="IPR044946">
    <property type="entry name" value="Restrct_endonuc_typeI_TRD_sf"/>
</dbReference>
<dbReference type="PANTHER" id="PTHR30408">
    <property type="entry name" value="TYPE-1 RESTRICTION ENZYME ECOKI SPECIFICITY PROTEIN"/>
    <property type="match status" value="1"/>
</dbReference>
<dbReference type="InterPro" id="IPR000055">
    <property type="entry name" value="Restrct_endonuc_typeI_TRD"/>
</dbReference>